<evidence type="ECO:0000313" key="3">
    <source>
        <dbReference type="Proteomes" id="UP000199662"/>
    </source>
</evidence>
<feature type="chain" id="PRO_5011434167" evidence="1">
    <location>
        <begin position="23"/>
        <end position="231"/>
    </location>
</feature>
<proteinExistence type="predicted"/>
<keyword evidence="3" id="KW-1185">Reference proteome</keyword>
<name>A0A1H7ACM4_9FIRM</name>
<dbReference type="AlphaFoldDB" id="A0A1H7ACM4"/>
<evidence type="ECO:0000313" key="2">
    <source>
        <dbReference type="EMBL" id="SEJ59812.1"/>
    </source>
</evidence>
<dbReference type="Proteomes" id="UP000199662">
    <property type="component" value="Unassembled WGS sequence"/>
</dbReference>
<protein>
    <submittedName>
        <fullName evidence="2">Uncharacterized protein</fullName>
    </submittedName>
</protein>
<gene>
    <name evidence="2" type="ORF">SAMN05660742_11186</name>
</gene>
<keyword evidence="1" id="KW-0732">Signal</keyword>
<sequence>MKKSLLTILFLLFFCIPSTSNASYDSAESGLDYVTRLPHTQFLPSNGSTQDTDIGISITFDSPISAISDGPNLDHNTQYADLSNNYALSVAGVLVTFKNNTNNLMVLKLGQSNISLGSLSAIPFVDGMKYKDAGNPSATPDVILPPQKSIRKTIYADYYHLDDTDWMVDGVPVLKDNSLYATLYLKVESSDGGSQFITVQTPNIGIPQNTATTKSHYDASSYPNGFYKYSK</sequence>
<evidence type="ECO:0000256" key="1">
    <source>
        <dbReference type="SAM" id="SignalP"/>
    </source>
</evidence>
<organism evidence="2 3">
    <name type="scientific">Propionispira arboris</name>
    <dbReference type="NCBI Taxonomy" id="84035"/>
    <lineage>
        <taxon>Bacteria</taxon>
        <taxon>Bacillati</taxon>
        <taxon>Bacillota</taxon>
        <taxon>Negativicutes</taxon>
        <taxon>Selenomonadales</taxon>
        <taxon>Selenomonadaceae</taxon>
        <taxon>Propionispira</taxon>
    </lineage>
</organism>
<accession>A0A1H7ACM4</accession>
<dbReference type="RefSeq" id="WP_091831902.1">
    <property type="nucleotide sequence ID" value="NZ_FNZK01000011.1"/>
</dbReference>
<dbReference type="STRING" id="84035.SAMN05660742_11186"/>
<dbReference type="EMBL" id="FNZK01000011">
    <property type="protein sequence ID" value="SEJ59812.1"/>
    <property type="molecule type" value="Genomic_DNA"/>
</dbReference>
<feature type="signal peptide" evidence="1">
    <location>
        <begin position="1"/>
        <end position="22"/>
    </location>
</feature>
<reference evidence="3" key="1">
    <citation type="submission" date="2016-10" db="EMBL/GenBank/DDBJ databases">
        <authorList>
            <person name="Varghese N."/>
            <person name="Submissions S."/>
        </authorList>
    </citation>
    <scope>NUCLEOTIDE SEQUENCE [LARGE SCALE GENOMIC DNA]</scope>
    <source>
        <strain evidence="3">DSM 2179</strain>
    </source>
</reference>